<reference evidence="3" key="1">
    <citation type="submission" date="2020-05" db="EMBL/GenBank/DDBJ databases">
        <title>Phylogenomic resolution of chytrid fungi.</title>
        <authorList>
            <person name="Stajich J.E."/>
            <person name="Amses K."/>
            <person name="Simmons R."/>
            <person name="Seto K."/>
            <person name="Myers J."/>
            <person name="Bonds A."/>
            <person name="Quandt C.A."/>
            <person name="Barry K."/>
            <person name="Liu P."/>
            <person name="Grigoriev I."/>
            <person name="Longcore J.E."/>
            <person name="James T.Y."/>
        </authorList>
    </citation>
    <scope>NUCLEOTIDE SEQUENCE</scope>
    <source>
        <strain evidence="3">JEL0318</strain>
    </source>
</reference>
<feature type="compositionally biased region" description="Basic and acidic residues" evidence="1">
    <location>
        <begin position="1"/>
        <end position="10"/>
    </location>
</feature>
<comment type="caution">
    <text evidence="3">The sequence shown here is derived from an EMBL/GenBank/DDBJ whole genome shotgun (WGS) entry which is preliminary data.</text>
</comment>
<dbReference type="AlphaFoldDB" id="A0AAD5X9L1"/>
<dbReference type="PANTHER" id="PTHR14689:SF0">
    <property type="entry name" value="COILED-COIL DOMAIN-CONTAINING PROTEIN 82"/>
    <property type="match status" value="1"/>
</dbReference>
<proteinExistence type="predicted"/>
<feature type="compositionally biased region" description="Acidic residues" evidence="1">
    <location>
        <begin position="146"/>
        <end position="161"/>
    </location>
</feature>
<evidence type="ECO:0000313" key="4">
    <source>
        <dbReference type="Proteomes" id="UP001212841"/>
    </source>
</evidence>
<feature type="compositionally biased region" description="Polar residues" evidence="1">
    <location>
        <begin position="11"/>
        <end position="22"/>
    </location>
</feature>
<feature type="domain" description="DUF4211" evidence="2">
    <location>
        <begin position="232"/>
        <end position="373"/>
    </location>
</feature>
<dbReference type="Proteomes" id="UP001212841">
    <property type="component" value="Unassembled WGS sequence"/>
</dbReference>
<dbReference type="GO" id="GO:0005634">
    <property type="term" value="C:nucleus"/>
    <property type="evidence" value="ECO:0007669"/>
    <property type="project" value="TreeGrafter"/>
</dbReference>
<dbReference type="EMBL" id="JADGJD010000001">
    <property type="protein sequence ID" value="KAJ3057556.1"/>
    <property type="molecule type" value="Genomic_DNA"/>
</dbReference>
<feature type="region of interest" description="Disordered" evidence="1">
    <location>
        <begin position="1"/>
        <end position="227"/>
    </location>
</feature>
<feature type="compositionally biased region" description="Polar residues" evidence="1">
    <location>
        <begin position="187"/>
        <end position="201"/>
    </location>
</feature>
<dbReference type="Pfam" id="PF13926">
    <property type="entry name" value="DUF4211"/>
    <property type="match status" value="1"/>
</dbReference>
<feature type="compositionally biased region" description="Acidic residues" evidence="1">
    <location>
        <begin position="205"/>
        <end position="214"/>
    </location>
</feature>
<gene>
    <name evidence="3" type="ORF">HK097_000022</name>
</gene>
<protein>
    <recommendedName>
        <fullName evidence="2">DUF4211 domain-containing protein</fullName>
    </recommendedName>
</protein>
<feature type="compositionally biased region" description="Basic residues" evidence="1">
    <location>
        <begin position="87"/>
        <end position="99"/>
    </location>
</feature>
<evidence type="ECO:0000259" key="2">
    <source>
        <dbReference type="Pfam" id="PF13926"/>
    </source>
</evidence>
<keyword evidence="4" id="KW-1185">Reference proteome</keyword>
<evidence type="ECO:0000256" key="1">
    <source>
        <dbReference type="SAM" id="MobiDB-lite"/>
    </source>
</evidence>
<sequence>MKQMQEEERQTPSTKPQNQPISLDSDDQSYEEDHQLPTPKKHPLIYGKLPVSSSGSEEEDEDDPPIVYKRHKPTAYDGTSEDDSGTKRKRLTPKGKRVLAGRVELVERGGTSGRSKPPDDDGDGEESEVPVQAHGHKSKRRRVEESQSEEDDLELDYDEVLEEKARKRHNKPSEKASALEQLRARKQGQTNLDSSPPRQSASSENDLESDEESEVNSYTGNLDDELDEDLDDFVVGADEEDGESGEPIVLPAIFRMSSNKPEEAHRAFLEFLVRVAITPKFGKQVYKKKNQGQYEHYLMAISRIDDRTAGYKRGLISSEAWTQRFREAVELYPRYDTFHVAAGICTCEACYPRQRPATRRVVLGGVPYDRNTLLPTDEDEGETFMLGRFCAARSELYHRLHHYKQHTLGRVQTEIGHYRNREPDGGGGYGPEATEKGLFQRFVEDGFVEMMFQSFEMLIEEAENFGTGDSGRWGQTSVADYFD</sequence>
<dbReference type="PANTHER" id="PTHR14689">
    <property type="entry name" value="PHORBOL-ESTER_DAG-TYPE DOMAIN-CONTAINING PROTEIN"/>
    <property type="match status" value="1"/>
</dbReference>
<name>A0AAD5X9L1_9FUNG</name>
<organism evidence="3 4">
    <name type="scientific">Rhizophlyctis rosea</name>
    <dbReference type="NCBI Taxonomy" id="64517"/>
    <lineage>
        <taxon>Eukaryota</taxon>
        <taxon>Fungi</taxon>
        <taxon>Fungi incertae sedis</taxon>
        <taxon>Chytridiomycota</taxon>
        <taxon>Chytridiomycota incertae sedis</taxon>
        <taxon>Chytridiomycetes</taxon>
        <taxon>Rhizophlyctidales</taxon>
        <taxon>Rhizophlyctidaceae</taxon>
        <taxon>Rhizophlyctis</taxon>
    </lineage>
</organism>
<dbReference type="InterPro" id="IPR025451">
    <property type="entry name" value="DUF4211"/>
</dbReference>
<accession>A0AAD5X9L1</accession>
<evidence type="ECO:0000313" key="3">
    <source>
        <dbReference type="EMBL" id="KAJ3057556.1"/>
    </source>
</evidence>